<dbReference type="PANTHER" id="PTHR11225:SF4">
    <property type="entry name" value="NUCLEAR PORE COMPLEX PROTEIN NUP93"/>
    <property type="match status" value="1"/>
</dbReference>
<dbReference type="GO" id="GO:0006606">
    <property type="term" value="P:protein import into nucleus"/>
    <property type="evidence" value="ECO:0007669"/>
    <property type="project" value="TreeGrafter"/>
</dbReference>
<keyword evidence="5" id="KW-0653">Protein transport</keyword>
<comment type="subcellular location">
    <subcellularLocation>
        <location evidence="1 5">Nucleus</location>
        <location evidence="1 5">Nuclear pore complex</location>
    </subcellularLocation>
</comment>
<dbReference type="GO" id="GO:0016973">
    <property type="term" value="P:poly(A)+ mRNA export from nucleus"/>
    <property type="evidence" value="ECO:0007669"/>
    <property type="project" value="TreeGrafter"/>
</dbReference>
<dbReference type="AlphaFoldDB" id="F1KXB4"/>
<dbReference type="GO" id="GO:0017056">
    <property type="term" value="F:structural constituent of nuclear pore"/>
    <property type="evidence" value="ECO:0007669"/>
    <property type="project" value="InterPro"/>
</dbReference>
<evidence type="ECO:0000256" key="5">
    <source>
        <dbReference type="RuleBase" id="RU364035"/>
    </source>
</evidence>
<name>F1KXB4_ASCSU</name>
<accession>F1KXB4</accession>
<keyword evidence="5" id="KW-0813">Transport</keyword>
<sequence>MAATFEDILHRADRLSSAVLSTERPTDRSFSGAEVNAQACIDEIFRRSETLWKRKQPIDEGGTALRADLLLGQRSFLLDPEPSCSFPTKMAVEETFEKGVEVAELPSLEEMLPDMIRETAELIKQDAETAFLNRCEIESALLSGKESIQLDSSSTTPATPTVRKGAGVARLPLTSATNVELAFAKTLSQYVTDKNSDGLAKGFKAAADRSRDEMISSIWQQGVALLTLSVSGIGHGSPNAIRSSVEWINSLVEGSLDYLQKHFMTHMRELVNRNLVIARVGGVPGTLTLVDGYLNVKHLQSDKLPCQDSVYGTNGHAIWEVVYHCFRSGDYESVAEIARSRLQNLPSCAALAVALCTIAKTRKLPVEDRDKVKAEWRAESGNTIDVYKKAVYCALLGGDVPEVCDNLENWLWLKLAPYAFSVTLSPKMFAGLQRAISIEYGEEYFTSNGGSATIFFQALWLTGQFERAIHLLYSSNMLVHAVHLAIMAYANGLLITSPGTAEPILEVNEKDSLQCSLNFSRLILIYVKPFECVDIQRAMDYYFCLHKFESPIGGSLFYACVSRAVHLSGDTEQVIGRVDEYGMRHEGLIDKYANEINVADAIAKVAANIELSAEPVKAVHLYHAAERHNDALRVMCDCLASAIKGYRDVEDPRRVAIWLASIYKRFATEGCSLQLLTTLYLLIDLSTFFINFHQQNYPACLDIISKLKYIPMDLAEVSAFVSMFYTLADEVRSLLPDVCLAMMRILDELSAHSNLPDDLSVKADAIVAYAARVPYTFPAEITAQILEINSRLH</sequence>
<evidence type="ECO:0000313" key="6">
    <source>
        <dbReference type="EMBL" id="ADY42518.1"/>
    </source>
</evidence>
<comment type="similarity">
    <text evidence="2 5">Belongs to the nucleoporin interacting component (NIC) family.</text>
</comment>
<evidence type="ECO:0000256" key="1">
    <source>
        <dbReference type="ARBA" id="ARBA00004567"/>
    </source>
</evidence>
<evidence type="ECO:0000256" key="4">
    <source>
        <dbReference type="ARBA" id="ARBA00023242"/>
    </source>
</evidence>
<reference evidence="6" key="1">
    <citation type="journal article" date="2011" name="Genome Res.">
        <title>Deep small RNA sequencing from the nematode Ascaris reveals conservation, functional diversification, and novel developmental profiles.</title>
        <authorList>
            <person name="Wang J."/>
            <person name="Czech B."/>
            <person name="Crunk A."/>
            <person name="Wallace A."/>
            <person name="Mitreva M."/>
            <person name="Hannon G.J."/>
            <person name="Davis R.E."/>
        </authorList>
    </citation>
    <scope>NUCLEOTIDE SEQUENCE</scope>
</reference>
<proteinExistence type="evidence at transcript level"/>
<keyword evidence="5" id="KW-0811">Translocation</keyword>
<keyword evidence="5" id="KW-0509">mRNA transport</keyword>
<keyword evidence="4 5" id="KW-0539">Nucleus</keyword>
<dbReference type="Pfam" id="PF04097">
    <property type="entry name" value="Nic96"/>
    <property type="match status" value="1"/>
</dbReference>
<evidence type="ECO:0000256" key="2">
    <source>
        <dbReference type="ARBA" id="ARBA00010186"/>
    </source>
</evidence>
<keyword evidence="5" id="KW-0472">Membrane</keyword>
<dbReference type="GO" id="GO:0005643">
    <property type="term" value="C:nuclear pore"/>
    <property type="evidence" value="ECO:0007669"/>
    <property type="project" value="UniProtKB-SubCell"/>
</dbReference>
<evidence type="ECO:0000256" key="3">
    <source>
        <dbReference type="ARBA" id="ARBA00023132"/>
    </source>
</evidence>
<dbReference type="EMBL" id="JI167452">
    <property type="protein sequence ID" value="ADY42518.1"/>
    <property type="molecule type" value="mRNA"/>
</dbReference>
<dbReference type="InterPro" id="IPR007231">
    <property type="entry name" value="Nucleoporin_int_Nup93/Nic96"/>
</dbReference>
<organism evidence="6">
    <name type="scientific">Ascaris suum</name>
    <name type="common">Pig roundworm</name>
    <name type="synonym">Ascaris lumbricoides</name>
    <dbReference type="NCBI Taxonomy" id="6253"/>
    <lineage>
        <taxon>Eukaryota</taxon>
        <taxon>Metazoa</taxon>
        <taxon>Ecdysozoa</taxon>
        <taxon>Nematoda</taxon>
        <taxon>Chromadorea</taxon>
        <taxon>Rhabditida</taxon>
        <taxon>Spirurina</taxon>
        <taxon>Ascaridomorpha</taxon>
        <taxon>Ascaridoidea</taxon>
        <taxon>Ascarididae</taxon>
        <taxon>Ascaris</taxon>
    </lineage>
</organism>
<keyword evidence="3 5" id="KW-0906">Nuclear pore complex</keyword>
<protein>
    <recommendedName>
        <fullName evidence="5">Nuclear pore protein</fullName>
    </recommendedName>
</protein>
<dbReference type="PANTHER" id="PTHR11225">
    <property type="entry name" value="NUCLEAR PORE COMPLEX PROTEIN NUP93 NUCLEOPORIN NUP93 DEAD EYE PROTEIN"/>
    <property type="match status" value="1"/>
</dbReference>